<dbReference type="GO" id="GO:0004017">
    <property type="term" value="F:AMP kinase activity"/>
    <property type="evidence" value="ECO:0007669"/>
    <property type="project" value="InterPro"/>
</dbReference>
<dbReference type="OrthoDB" id="10261522at2759"/>
<proteinExistence type="inferred from homology"/>
<dbReference type="InterPro" id="IPR033690">
    <property type="entry name" value="Adenylat_kinase_CS"/>
</dbReference>
<dbReference type="InterPro" id="IPR000850">
    <property type="entry name" value="Adenylat/UMP-CMP_kin"/>
</dbReference>
<evidence type="ECO:0000256" key="1">
    <source>
        <dbReference type="ARBA" id="ARBA00022679"/>
    </source>
</evidence>
<dbReference type="SUPFAM" id="SSF55811">
    <property type="entry name" value="Nudix"/>
    <property type="match status" value="1"/>
</dbReference>
<dbReference type="InterPro" id="IPR027417">
    <property type="entry name" value="P-loop_NTPase"/>
</dbReference>
<dbReference type="PRINTS" id="PR00094">
    <property type="entry name" value="ADENYLTKNASE"/>
</dbReference>
<reference evidence="6 7" key="1">
    <citation type="submission" date="2019-01" db="EMBL/GenBank/DDBJ databases">
        <title>Nuclear Genome Assembly of the Microalgal Biofuel strain Nannochloropsis salina CCMP1776.</title>
        <authorList>
            <person name="Hovde B."/>
        </authorList>
    </citation>
    <scope>NUCLEOTIDE SEQUENCE [LARGE SCALE GENOMIC DNA]</scope>
    <source>
        <strain evidence="6 7">CCMP1776</strain>
    </source>
</reference>
<evidence type="ECO:0000256" key="3">
    <source>
        <dbReference type="ARBA" id="ARBA00022777"/>
    </source>
</evidence>
<dbReference type="Gene3D" id="3.90.79.10">
    <property type="entry name" value="Nucleoside Triphosphate Pyrophosphohydrolase"/>
    <property type="match status" value="1"/>
</dbReference>
<dbReference type="AlphaFoldDB" id="A0A4D9CV51"/>
<dbReference type="SUPFAM" id="SSF52540">
    <property type="entry name" value="P-loop containing nucleoside triphosphate hydrolases"/>
    <property type="match status" value="1"/>
</dbReference>
<feature type="region of interest" description="Disordered" evidence="4">
    <location>
        <begin position="287"/>
        <end position="319"/>
    </location>
</feature>
<keyword evidence="1" id="KW-0808">Transferase</keyword>
<dbReference type="InterPro" id="IPR006259">
    <property type="entry name" value="Adenyl_kin_sub"/>
</dbReference>
<dbReference type="Proteomes" id="UP000355283">
    <property type="component" value="Unassembled WGS sequence"/>
</dbReference>
<evidence type="ECO:0000313" key="6">
    <source>
        <dbReference type="EMBL" id="TFJ83090.1"/>
    </source>
</evidence>
<feature type="domain" description="Nudix hydrolase" evidence="5">
    <location>
        <begin position="479"/>
        <end position="621"/>
    </location>
</feature>
<sequence>MHSTGSRASLPPSLTLCKAQDVIIDEAPSNTKQITSGAARDVSQGAVLCDAAAAFAYSTAEERRAASEPVGDEPQGLKVLLMGKPCSGKGTQAPMMGRKYKMVHIATGNLLRAEIQAETELGLIAREQIEKGELLPDELMIALVKKRVSADDCRRNGWILDGFPRTVRQAKLMQKADIIPDAVIELDRPDELVEEWCLGRYHDAATGVIYHPKFNPPPPEIVSRLIWRTDDTPETLRRRLQIYREQTQPIYGLYADRHHVVNSAKNELEVLADICEVLTTAGLARDPHKVAPRHEPNAEDLIPDVPPPSKEEEEKSKAEGRGGLLEVVRRCNQYNLGDYLPVYVSLPREAAGKDGKEEDVLVGYAHREFASELTLLQQGGGVEVELDRYVELAPLARTSSQRTRAIADLIQALTAAKVIHKGKIRNELMDVRPMLSPHFQEPPLFQIERGAMIKFGVPTHGVHINGYVRLPAPSSPSSSPSSSTSAPPFPASSLHIWVGIRSPSKATYPGLRDVLAAGGQPSGLTFLENAVKEAEEEASIPRGLLQNLRPGGMISYRYQTKHGLSTKLLNVFDLELPPSFIPYNGDGEVESFHLMPLSEALHSLEHELSLWKPNAALTVLDFAVRHGAVDADHEHYIEICHLLRGAFIDKKMAEPSRESKGGFYFGTEDAG</sequence>
<dbReference type="Pfam" id="PF00406">
    <property type="entry name" value="ADK"/>
    <property type="match status" value="1"/>
</dbReference>
<gene>
    <name evidence="6" type="ORF">NSK_005612</name>
</gene>
<dbReference type="EMBL" id="SDOX01000071">
    <property type="protein sequence ID" value="TFJ83090.1"/>
    <property type="molecule type" value="Genomic_DNA"/>
</dbReference>
<dbReference type="InterPro" id="IPR000086">
    <property type="entry name" value="NUDIX_hydrolase_dom"/>
</dbReference>
<dbReference type="PANTHER" id="PTHR23359">
    <property type="entry name" value="NUCLEOTIDE KINASE"/>
    <property type="match status" value="1"/>
</dbReference>
<keyword evidence="3" id="KW-0418">Kinase</keyword>
<organism evidence="6 7">
    <name type="scientific">Nannochloropsis salina CCMP1776</name>
    <dbReference type="NCBI Taxonomy" id="1027361"/>
    <lineage>
        <taxon>Eukaryota</taxon>
        <taxon>Sar</taxon>
        <taxon>Stramenopiles</taxon>
        <taxon>Ochrophyta</taxon>
        <taxon>Eustigmatophyceae</taxon>
        <taxon>Eustigmatales</taxon>
        <taxon>Monodopsidaceae</taxon>
        <taxon>Microchloropsis</taxon>
        <taxon>Microchloropsis salina</taxon>
    </lineage>
</organism>
<dbReference type="Pfam" id="PF15916">
    <property type="entry name" value="DUF4743"/>
    <property type="match status" value="1"/>
</dbReference>
<dbReference type="Gene3D" id="3.40.50.300">
    <property type="entry name" value="P-loop containing nucleotide triphosphate hydrolases"/>
    <property type="match status" value="1"/>
</dbReference>
<dbReference type="CDD" id="cd03676">
    <property type="entry name" value="NUDIX_Tnr3_like"/>
    <property type="match status" value="1"/>
</dbReference>
<feature type="compositionally biased region" description="Basic and acidic residues" evidence="4">
    <location>
        <begin position="309"/>
        <end position="319"/>
    </location>
</feature>
<keyword evidence="7" id="KW-1185">Reference proteome</keyword>
<dbReference type="PROSITE" id="PS00113">
    <property type="entry name" value="ADENYLATE_KINASE"/>
    <property type="match status" value="1"/>
</dbReference>
<dbReference type="NCBIfam" id="TIGR01351">
    <property type="entry name" value="adk"/>
    <property type="match status" value="1"/>
</dbReference>
<dbReference type="PROSITE" id="PS51462">
    <property type="entry name" value="NUDIX"/>
    <property type="match status" value="1"/>
</dbReference>
<dbReference type="InterPro" id="IPR031804">
    <property type="entry name" value="DUF4743"/>
</dbReference>
<feature type="compositionally biased region" description="Basic and acidic residues" evidence="4">
    <location>
        <begin position="287"/>
        <end position="297"/>
    </location>
</feature>
<evidence type="ECO:0000259" key="5">
    <source>
        <dbReference type="PROSITE" id="PS51462"/>
    </source>
</evidence>
<dbReference type="HAMAP" id="MF_00235">
    <property type="entry name" value="Adenylate_kinase_Adk"/>
    <property type="match status" value="1"/>
</dbReference>
<comment type="caution">
    <text evidence="6">The sequence shown here is derived from an EMBL/GenBank/DDBJ whole genome shotgun (WGS) entry which is preliminary data.</text>
</comment>
<accession>A0A4D9CV51</accession>
<dbReference type="CDD" id="cd01428">
    <property type="entry name" value="ADK"/>
    <property type="match status" value="1"/>
</dbReference>
<name>A0A4D9CV51_9STRA</name>
<evidence type="ECO:0000256" key="2">
    <source>
        <dbReference type="ARBA" id="ARBA00022741"/>
    </source>
</evidence>
<dbReference type="GO" id="GO:0005524">
    <property type="term" value="F:ATP binding"/>
    <property type="evidence" value="ECO:0007669"/>
    <property type="project" value="InterPro"/>
</dbReference>
<keyword evidence="2" id="KW-0547">Nucleotide-binding</keyword>
<protein>
    <recommendedName>
        <fullName evidence="5">Nudix hydrolase domain-containing protein</fullName>
    </recommendedName>
</protein>
<dbReference type="InterPro" id="IPR015797">
    <property type="entry name" value="NUDIX_hydrolase-like_dom_sf"/>
</dbReference>
<evidence type="ECO:0000256" key="4">
    <source>
        <dbReference type="SAM" id="MobiDB-lite"/>
    </source>
</evidence>
<evidence type="ECO:0000313" key="7">
    <source>
        <dbReference type="Proteomes" id="UP000355283"/>
    </source>
</evidence>